<keyword evidence="9" id="KW-1185">Reference proteome</keyword>
<dbReference type="CDD" id="cd08977">
    <property type="entry name" value="SusD"/>
    <property type="match status" value="1"/>
</dbReference>
<proteinExistence type="inferred from homology"/>
<dbReference type="GO" id="GO:0009279">
    <property type="term" value="C:cell outer membrane"/>
    <property type="evidence" value="ECO:0007669"/>
    <property type="project" value="UniProtKB-SubCell"/>
</dbReference>
<name>A0A238UAS5_9FLAO</name>
<sequence length="475" mass="52895">MKQIKNIYTILIIILISYSCSDNFLEPAPVGTPNGETFYSNDDELELGVVNMYDGIQGINSTNSNDNHGIQVEFYVTEMRSDNTQTKSSEGEAAQFENYTIEANNGIVADYYRSFYNVIFRANIILQNLGNASSSNRTRFEGEAKFVRAYAYFNLVRLFGDIPLIDRVIAPADKEIQFTRKSKDEVYTLIESDLNRAIETLGNGSKNRASRAAAQTLLAKVYMTTENKRYLEAQQLCESVMNSGFSLETNFKDIFFNEGNNEVIFSIGYLGDDAQNSQNFSAEWLNAVGRTSGVNYVTPDAKEALDNFGGNRTDFSYRVDQAQPTQFQVVKYIPEGDASLGIDPTSSNPTQAGNDWVVLRYADVLLLHVEAIIGSSNETSVPAALASFQAIRDRAGLTTTVTNITKEDLLLERRVELAFENHRLFDLLRFNKAQEILTTFSTNIGASFSATDLLLPIPQREVNLGGGILEQNPGY</sequence>
<dbReference type="AlphaFoldDB" id="A0A238UAS5"/>
<dbReference type="Pfam" id="PF07980">
    <property type="entry name" value="SusD_RagB"/>
    <property type="match status" value="1"/>
</dbReference>
<evidence type="ECO:0000313" key="9">
    <source>
        <dbReference type="Proteomes" id="UP000215214"/>
    </source>
</evidence>
<dbReference type="Pfam" id="PF14322">
    <property type="entry name" value="SusD-like_3"/>
    <property type="match status" value="1"/>
</dbReference>
<evidence type="ECO:0000313" key="8">
    <source>
        <dbReference type="EMBL" id="SNR16175.1"/>
    </source>
</evidence>
<evidence type="ECO:0000256" key="1">
    <source>
        <dbReference type="ARBA" id="ARBA00004442"/>
    </source>
</evidence>
<keyword evidence="4" id="KW-0472">Membrane</keyword>
<evidence type="ECO:0000256" key="2">
    <source>
        <dbReference type="ARBA" id="ARBA00006275"/>
    </source>
</evidence>
<evidence type="ECO:0000259" key="7">
    <source>
        <dbReference type="Pfam" id="PF14322"/>
    </source>
</evidence>
<comment type="similarity">
    <text evidence="2">Belongs to the SusD family.</text>
</comment>
<reference evidence="8 9" key="1">
    <citation type="submission" date="2017-07" db="EMBL/GenBank/DDBJ databases">
        <authorList>
            <person name="Sun Z.S."/>
            <person name="Albrecht U."/>
            <person name="Echele G."/>
            <person name="Lee C.C."/>
        </authorList>
    </citation>
    <scope>NUCLEOTIDE SEQUENCE [LARGE SCALE GENOMIC DNA]</scope>
    <source>
        <strain evidence="9">type strain: KCTC 22618</strain>
    </source>
</reference>
<protein>
    <submittedName>
        <fullName evidence="8">Probable lipoprotein, SusD/RagB family</fullName>
    </submittedName>
</protein>
<dbReference type="KEGG" id="tje:TJEJU_2491"/>
<dbReference type="PROSITE" id="PS51257">
    <property type="entry name" value="PROKAR_LIPOPROTEIN"/>
    <property type="match status" value="1"/>
</dbReference>
<organism evidence="8 9">
    <name type="scientific">Tenacibaculum jejuense</name>
    <dbReference type="NCBI Taxonomy" id="584609"/>
    <lineage>
        <taxon>Bacteria</taxon>
        <taxon>Pseudomonadati</taxon>
        <taxon>Bacteroidota</taxon>
        <taxon>Flavobacteriia</taxon>
        <taxon>Flavobacteriales</taxon>
        <taxon>Flavobacteriaceae</taxon>
        <taxon>Tenacibaculum</taxon>
    </lineage>
</organism>
<feature type="domain" description="SusD-like N-terminal" evidence="7">
    <location>
        <begin position="65"/>
        <end position="223"/>
    </location>
</feature>
<evidence type="ECO:0000259" key="6">
    <source>
        <dbReference type="Pfam" id="PF07980"/>
    </source>
</evidence>
<dbReference type="OrthoDB" id="5694214at2"/>
<dbReference type="InterPro" id="IPR011990">
    <property type="entry name" value="TPR-like_helical_dom_sf"/>
</dbReference>
<feature type="domain" description="RagB/SusD" evidence="6">
    <location>
        <begin position="325"/>
        <end position="475"/>
    </location>
</feature>
<dbReference type="EMBL" id="LT899436">
    <property type="protein sequence ID" value="SNR16175.1"/>
    <property type="molecule type" value="Genomic_DNA"/>
</dbReference>
<dbReference type="InterPro" id="IPR033985">
    <property type="entry name" value="SusD-like_N"/>
</dbReference>
<evidence type="ECO:0000256" key="3">
    <source>
        <dbReference type="ARBA" id="ARBA00022729"/>
    </source>
</evidence>
<dbReference type="SUPFAM" id="SSF48452">
    <property type="entry name" value="TPR-like"/>
    <property type="match status" value="1"/>
</dbReference>
<accession>A0A238UAS5</accession>
<keyword evidence="5" id="KW-0998">Cell outer membrane</keyword>
<evidence type="ECO:0000256" key="5">
    <source>
        <dbReference type="ARBA" id="ARBA00023237"/>
    </source>
</evidence>
<dbReference type="RefSeq" id="WP_095072527.1">
    <property type="nucleotide sequence ID" value="NZ_LT899436.1"/>
</dbReference>
<gene>
    <name evidence="8" type="ORF">TJEJU_2491</name>
</gene>
<evidence type="ECO:0000256" key="4">
    <source>
        <dbReference type="ARBA" id="ARBA00023136"/>
    </source>
</evidence>
<dbReference type="Proteomes" id="UP000215214">
    <property type="component" value="Chromosome TJEJU"/>
</dbReference>
<dbReference type="InterPro" id="IPR012944">
    <property type="entry name" value="SusD_RagB_dom"/>
</dbReference>
<keyword evidence="3" id="KW-0732">Signal</keyword>
<comment type="subcellular location">
    <subcellularLocation>
        <location evidence="1">Cell outer membrane</location>
    </subcellularLocation>
</comment>
<keyword evidence="8" id="KW-0449">Lipoprotein</keyword>
<dbReference type="Gene3D" id="1.25.40.390">
    <property type="match status" value="1"/>
</dbReference>